<organism evidence="2 3">
    <name type="scientific">Apolygus lucorum</name>
    <name type="common">Small green plant bug</name>
    <name type="synonym">Lygocoris lucorum</name>
    <dbReference type="NCBI Taxonomy" id="248454"/>
    <lineage>
        <taxon>Eukaryota</taxon>
        <taxon>Metazoa</taxon>
        <taxon>Ecdysozoa</taxon>
        <taxon>Arthropoda</taxon>
        <taxon>Hexapoda</taxon>
        <taxon>Insecta</taxon>
        <taxon>Pterygota</taxon>
        <taxon>Neoptera</taxon>
        <taxon>Paraneoptera</taxon>
        <taxon>Hemiptera</taxon>
        <taxon>Heteroptera</taxon>
        <taxon>Panheteroptera</taxon>
        <taxon>Cimicomorpha</taxon>
        <taxon>Miridae</taxon>
        <taxon>Mirini</taxon>
        <taxon>Apolygus</taxon>
    </lineage>
</organism>
<keyword evidence="3" id="KW-1185">Reference proteome</keyword>
<dbReference type="PANTHER" id="PTHR34239">
    <property type="entry name" value="APPLE DOMAIN-CONTAINING PROTEIN"/>
    <property type="match status" value="1"/>
</dbReference>
<sequence>MGKKSHRKSRRDRSTSSSSESRRSLVKRLEKLEKELLRRTRSRSRSRLDRKRSDRQKDRSLHRRVTKGVSPSTSARERVQSGPSAMLPRDTSDSDRSPSRTRNHRNDSLDESCSVRSGDQTPRGQTPNNNEDRFPSEMASLKGRDDELVEGGTIDLECPNDIPEDIRRILGDDPAEPKENIYTLNDLIVSRWKKVLELGITKEELSNLTAKFEAPSNLTALHPPKLNPEVLPALQKIHSIRDNCYFEMQKQLGKQYDNESWKESSQYWNHEESRSHCNGHKKKRTGPLALPPGFDKHGASLQVLDTPEVTAEISKHFLLYSHAAALPVLVGN</sequence>
<name>A0A6A4JZF6_APOLU</name>
<dbReference type="PANTHER" id="PTHR34239:SF2">
    <property type="entry name" value="TRANSPOSABLE ELEMENT P TRANSPOSASE_THAP9 CONSERVED DOMAIN-CONTAINING PROTEIN"/>
    <property type="match status" value="1"/>
</dbReference>
<dbReference type="EMBL" id="WIXP02000003">
    <property type="protein sequence ID" value="KAF6213053.1"/>
    <property type="molecule type" value="Genomic_DNA"/>
</dbReference>
<protein>
    <submittedName>
        <fullName evidence="2">Uncharacterized protein</fullName>
    </submittedName>
</protein>
<reference evidence="2" key="1">
    <citation type="journal article" date="2021" name="Mol. Ecol. Resour.">
        <title>Apolygus lucorum genome provides insights into omnivorousness and mesophyll feeding.</title>
        <authorList>
            <person name="Liu Y."/>
            <person name="Liu H."/>
            <person name="Wang H."/>
            <person name="Huang T."/>
            <person name="Liu B."/>
            <person name="Yang B."/>
            <person name="Yin L."/>
            <person name="Li B."/>
            <person name="Zhang Y."/>
            <person name="Zhang S."/>
            <person name="Jiang F."/>
            <person name="Zhang X."/>
            <person name="Ren Y."/>
            <person name="Wang B."/>
            <person name="Wang S."/>
            <person name="Lu Y."/>
            <person name="Wu K."/>
            <person name="Fan W."/>
            <person name="Wang G."/>
        </authorList>
    </citation>
    <scope>NUCLEOTIDE SEQUENCE</scope>
    <source>
        <strain evidence="2">12Hb</strain>
    </source>
</reference>
<proteinExistence type="predicted"/>
<feature type="compositionally biased region" description="Polar residues" evidence="1">
    <location>
        <begin position="114"/>
        <end position="129"/>
    </location>
</feature>
<dbReference type="Proteomes" id="UP000466442">
    <property type="component" value="Unassembled WGS sequence"/>
</dbReference>
<feature type="compositionally biased region" description="Basic residues" evidence="1">
    <location>
        <begin position="1"/>
        <end position="11"/>
    </location>
</feature>
<accession>A0A6A4JZF6</accession>
<feature type="compositionally biased region" description="Basic residues" evidence="1">
    <location>
        <begin position="39"/>
        <end position="50"/>
    </location>
</feature>
<evidence type="ECO:0000313" key="2">
    <source>
        <dbReference type="EMBL" id="KAF6213053.1"/>
    </source>
</evidence>
<feature type="compositionally biased region" description="Basic and acidic residues" evidence="1">
    <location>
        <begin position="90"/>
        <end position="108"/>
    </location>
</feature>
<feature type="region of interest" description="Disordered" evidence="1">
    <location>
        <begin position="1"/>
        <end position="137"/>
    </location>
</feature>
<dbReference type="AlphaFoldDB" id="A0A6A4JZF6"/>
<gene>
    <name evidence="2" type="ORF">GE061_010767</name>
</gene>
<dbReference type="OrthoDB" id="6627848at2759"/>
<comment type="caution">
    <text evidence="2">The sequence shown here is derived from an EMBL/GenBank/DDBJ whole genome shotgun (WGS) entry which is preliminary data.</text>
</comment>
<evidence type="ECO:0000256" key="1">
    <source>
        <dbReference type="SAM" id="MobiDB-lite"/>
    </source>
</evidence>
<feature type="compositionally biased region" description="Basic and acidic residues" evidence="1">
    <location>
        <begin position="20"/>
        <end position="38"/>
    </location>
</feature>
<evidence type="ECO:0000313" key="3">
    <source>
        <dbReference type="Proteomes" id="UP000466442"/>
    </source>
</evidence>